<name>A0A0F7EEA3_BRELA</name>
<sequence length="237" mass="27903">MKQLQVINQNGQLLVDSREVAEMIKVRHSDLLEKISAYIRYLENGKFRSQDFFIPSTYKVEGNNKTYYCYLLTRKGCDMVANKMTGEKGVLFTAEYVTRFEEMEKQLNGSDITGLSKELQAIFFLDKKNQEIERRVTHLEQTSTIDYGQQLELNNACKSRVLKITSGLESNAYKDKNLRSKIFKAIWRDYKNYFQVESYRNTSPLDYQKAREYIQTWKPDGKLLREIEEANNQLSFE</sequence>
<dbReference type="InterPro" id="IPR018878">
    <property type="entry name" value="ORF6C_dom"/>
</dbReference>
<feature type="domain" description="ORF6C" evidence="1">
    <location>
        <begin position="118"/>
        <end position="227"/>
    </location>
</feature>
<dbReference type="EMBL" id="CP011074">
    <property type="protein sequence ID" value="AKF92712.1"/>
    <property type="molecule type" value="Genomic_DNA"/>
</dbReference>
<reference evidence="2" key="1">
    <citation type="submission" date="2015-03" db="EMBL/GenBank/DDBJ databases">
        <title>MIGS Cultured Bacterial/Archaeal sample from Brevibacillus laterosporus.</title>
        <authorList>
            <person name="Zeng D."/>
            <person name="Zhu L."/>
            <person name="Dong G."/>
            <person name="Ye W."/>
            <person name="Ren D."/>
            <person name="Wu L."/>
            <person name="Xu J."/>
            <person name="Li G."/>
            <person name="Guo L."/>
        </authorList>
    </citation>
    <scope>NUCLEOTIDE SEQUENCE</scope>
    <source>
        <strain evidence="2">B9</strain>
    </source>
</reference>
<proteinExistence type="predicted"/>
<accession>A0A0F7EEA3</accession>
<evidence type="ECO:0000313" key="2">
    <source>
        <dbReference type="EMBL" id="AKF92712.1"/>
    </source>
</evidence>
<dbReference type="RefSeq" id="WP_031411344.1">
    <property type="nucleotide sequence ID" value="NZ_CP011074.1"/>
</dbReference>
<organism evidence="2">
    <name type="scientific">Brevibacillus laterosporus</name>
    <name type="common">Bacillus laterosporus</name>
    <dbReference type="NCBI Taxonomy" id="1465"/>
    <lineage>
        <taxon>Bacteria</taxon>
        <taxon>Bacillati</taxon>
        <taxon>Bacillota</taxon>
        <taxon>Bacilli</taxon>
        <taxon>Bacillales</taxon>
        <taxon>Paenibacillaceae</taxon>
        <taxon>Brevibacillus</taxon>
    </lineage>
</organism>
<dbReference type="Pfam" id="PF09669">
    <property type="entry name" value="Phage_pRha"/>
    <property type="match status" value="1"/>
</dbReference>
<dbReference type="InterPro" id="IPR014054">
    <property type="entry name" value="Phage_regulatory_Rha"/>
</dbReference>
<protein>
    <recommendedName>
        <fullName evidence="1">ORF6C domain-containing protein</fullName>
    </recommendedName>
</protein>
<dbReference type="AlphaFoldDB" id="A0A0F7EEA3"/>
<evidence type="ECO:0000259" key="1">
    <source>
        <dbReference type="Pfam" id="PF10552"/>
    </source>
</evidence>
<gene>
    <name evidence="2" type="ORF">EX87_02735</name>
</gene>
<dbReference type="Pfam" id="PF10552">
    <property type="entry name" value="ORF6C"/>
    <property type="match status" value="1"/>
</dbReference>